<dbReference type="AlphaFoldDB" id="A0A1H5T729"/>
<evidence type="ECO:0000313" key="2">
    <source>
        <dbReference type="EMBL" id="SEF58600.1"/>
    </source>
</evidence>
<dbReference type="Proteomes" id="UP000236738">
    <property type="component" value="Unassembled WGS sequence"/>
</dbReference>
<evidence type="ECO:0000256" key="1">
    <source>
        <dbReference type="HAMAP-Rule" id="MF_00652"/>
    </source>
</evidence>
<name>A0A1H5T729_9FLAO</name>
<dbReference type="EMBL" id="FNUS01000001">
    <property type="protein sequence ID" value="SEF58600.1"/>
    <property type="molecule type" value="Genomic_DNA"/>
</dbReference>
<accession>A0A1H5T729</accession>
<dbReference type="InterPro" id="IPR005583">
    <property type="entry name" value="YaaA"/>
</dbReference>
<protein>
    <recommendedName>
        <fullName evidence="1">UPF0246 protein SAMN05421847_0387</fullName>
    </recommendedName>
</protein>
<dbReference type="PANTHER" id="PTHR30283:SF4">
    <property type="entry name" value="PEROXIDE STRESS RESISTANCE PROTEIN YAAA"/>
    <property type="match status" value="1"/>
</dbReference>
<keyword evidence="3" id="KW-1185">Reference proteome</keyword>
<dbReference type="RefSeq" id="WP_103912421.1">
    <property type="nucleotide sequence ID" value="NZ_FNUS01000001.1"/>
</dbReference>
<comment type="similarity">
    <text evidence="1">Belongs to the UPF0246 family.</text>
</comment>
<dbReference type="Pfam" id="PF03883">
    <property type="entry name" value="H2O2_YaaD"/>
    <property type="match status" value="1"/>
</dbReference>
<organism evidence="2 3">
    <name type="scientific">Halpernia humi</name>
    <dbReference type="NCBI Taxonomy" id="493375"/>
    <lineage>
        <taxon>Bacteria</taxon>
        <taxon>Pseudomonadati</taxon>
        <taxon>Bacteroidota</taxon>
        <taxon>Flavobacteriia</taxon>
        <taxon>Flavobacteriales</taxon>
        <taxon>Weeksellaceae</taxon>
        <taxon>Chryseobacterium group</taxon>
        <taxon>Halpernia</taxon>
    </lineage>
</organism>
<dbReference type="OrthoDB" id="9777133at2"/>
<dbReference type="GO" id="GO:0033194">
    <property type="term" value="P:response to hydroperoxide"/>
    <property type="evidence" value="ECO:0007669"/>
    <property type="project" value="TreeGrafter"/>
</dbReference>
<evidence type="ECO:0000313" key="3">
    <source>
        <dbReference type="Proteomes" id="UP000236738"/>
    </source>
</evidence>
<gene>
    <name evidence="2" type="ORF">SAMN05421847_0387</name>
</gene>
<dbReference type="NCBIfam" id="NF002542">
    <property type="entry name" value="PRK02101.1-3"/>
    <property type="match status" value="1"/>
</dbReference>
<sequence length="252" mass="29359">MKIISSPAKLMKIYSINSPLRSTTAKFITEAELIQKYLKPKTPKYLSELMEISQKLADENWQRNQVWTPKPSANKSSQALYAFNGEVYKGLDAETLDENATKYLQKNFRIISGLYGLLRPSDRIMPYRLEMGRNFKFEKNKNLYSFWQEKITNELKSELKKDEILLNLASHEYFKAVDQAELKNHIVNVEFKEIRNGKPKTIVVYTKHARGLLARFCAETNAKKLNDVKAFNADHYLFDEKLSTKTNLVFTR</sequence>
<dbReference type="GO" id="GO:0005829">
    <property type="term" value="C:cytosol"/>
    <property type="evidence" value="ECO:0007669"/>
    <property type="project" value="TreeGrafter"/>
</dbReference>
<dbReference type="PANTHER" id="PTHR30283">
    <property type="entry name" value="PEROXIDE STRESS RESPONSE PROTEIN YAAA"/>
    <property type="match status" value="1"/>
</dbReference>
<proteinExistence type="inferred from homology"/>
<dbReference type="HAMAP" id="MF_00652">
    <property type="entry name" value="UPF0246"/>
    <property type="match status" value="1"/>
</dbReference>
<reference evidence="3" key="1">
    <citation type="submission" date="2016-10" db="EMBL/GenBank/DDBJ databases">
        <authorList>
            <person name="Varghese N."/>
            <person name="Submissions S."/>
        </authorList>
    </citation>
    <scope>NUCLEOTIDE SEQUENCE [LARGE SCALE GENOMIC DNA]</scope>
    <source>
        <strain evidence="3">DSM 21580</strain>
    </source>
</reference>